<organism evidence="2 3">
    <name type="scientific">Acanthamoeba castellanii (strain ATCC 30010 / Neff)</name>
    <dbReference type="NCBI Taxonomy" id="1257118"/>
    <lineage>
        <taxon>Eukaryota</taxon>
        <taxon>Amoebozoa</taxon>
        <taxon>Discosea</taxon>
        <taxon>Longamoebia</taxon>
        <taxon>Centramoebida</taxon>
        <taxon>Acanthamoebidae</taxon>
        <taxon>Acanthamoeba</taxon>
    </lineage>
</organism>
<dbReference type="PANTHER" id="PTHR13318">
    <property type="entry name" value="PARTNER OF PAIRED, ISOFORM B-RELATED"/>
    <property type="match status" value="1"/>
</dbReference>
<evidence type="ECO:0000256" key="1">
    <source>
        <dbReference type="SAM" id="MobiDB-lite"/>
    </source>
</evidence>
<dbReference type="RefSeq" id="XP_004334997.1">
    <property type="nucleotide sequence ID" value="XM_004334949.1"/>
</dbReference>
<dbReference type="InterPro" id="IPR006553">
    <property type="entry name" value="Leu-rich_rpt_Cys-con_subtyp"/>
</dbReference>
<gene>
    <name evidence="2" type="ORF">ACA1_096550</name>
</gene>
<dbReference type="Pfam" id="PF13516">
    <property type="entry name" value="LRR_6"/>
    <property type="match status" value="3"/>
</dbReference>
<dbReference type="Gene3D" id="3.80.10.10">
    <property type="entry name" value="Ribonuclease Inhibitor"/>
    <property type="match status" value="4"/>
</dbReference>
<dbReference type="OrthoDB" id="423607at2759"/>
<feature type="region of interest" description="Disordered" evidence="1">
    <location>
        <begin position="200"/>
        <end position="224"/>
    </location>
</feature>
<dbReference type="SUPFAM" id="SSF52047">
    <property type="entry name" value="RNI-like"/>
    <property type="match status" value="2"/>
</dbReference>
<reference evidence="2 3" key="1">
    <citation type="journal article" date="2013" name="Genome Biol.">
        <title>Genome of Acanthamoeba castellanii highlights extensive lateral gene transfer and early evolution of tyrosine kinase signaling.</title>
        <authorList>
            <person name="Clarke M."/>
            <person name="Lohan A.J."/>
            <person name="Liu B."/>
            <person name="Lagkouvardos I."/>
            <person name="Roy S."/>
            <person name="Zafar N."/>
            <person name="Bertelli C."/>
            <person name="Schilde C."/>
            <person name="Kianianmomeni A."/>
            <person name="Burglin T.R."/>
            <person name="Frech C."/>
            <person name="Turcotte B."/>
            <person name="Kopec K.O."/>
            <person name="Synnott J.M."/>
            <person name="Choo C."/>
            <person name="Paponov I."/>
            <person name="Finkler A."/>
            <person name="Soon Heng Tan C."/>
            <person name="Hutchins A.P."/>
            <person name="Weinmeier T."/>
            <person name="Rattei T."/>
            <person name="Chu J.S."/>
            <person name="Gimenez G."/>
            <person name="Irimia M."/>
            <person name="Rigden D.J."/>
            <person name="Fitzpatrick D.A."/>
            <person name="Lorenzo-Morales J."/>
            <person name="Bateman A."/>
            <person name="Chiu C.H."/>
            <person name="Tang P."/>
            <person name="Hegemann P."/>
            <person name="Fromm H."/>
            <person name="Raoult D."/>
            <person name="Greub G."/>
            <person name="Miranda-Saavedra D."/>
            <person name="Chen N."/>
            <person name="Nash P."/>
            <person name="Ginger M.L."/>
            <person name="Horn M."/>
            <person name="Schaap P."/>
            <person name="Caler L."/>
            <person name="Loftus B."/>
        </authorList>
    </citation>
    <scope>NUCLEOTIDE SEQUENCE [LARGE SCALE GENOMIC DNA]</scope>
    <source>
        <strain evidence="2 3">Neff</strain>
    </source>
</reference>
<dbReference type="AlphaFoldDB" id="L8GJH2"/>
<name>L8GJH2_ACACF</name>
<evidence type="ECO:0000313" key="2">
    <source>
        <dbReference type="EMBL" id="ELR12984.1"/>
    </source>
</evidence>
<dbReference type="KEGG" id="acan:ACA1_096550"/>
<feature type="region of interest" description="Disordered" evidence="1">
    <location>
        <begin position="566"/>
        <end position="619"/>
    </location>
</feature>
<dbReference type="InterPro" id="IPR001611">
    <property type="entry name" value="Leu-rich_rpt"/>
</dbReference>
<dbReference type="STRING" id="1257118.L8GJH2"/>
<dbReference type="GO" id="GO:0019005">
    <property type="term" value="C:SCF ubiquitin ligase complex"/>
    <property type="evidence" value="ECO:0007669"/>
    <property type="project" value="TreeGrafter"/>
</dbReference>
<dbReference type="InterPro" id="IPR032675">
    <property type="entry name" value="LRR_dom_sf"/>
</dbReference>
<evidence type="ECO:0000313" key="3">
    <source>
        <dbReference type="Proteomes" id="UP000011083"/>
    </source>
</evidence>
<dbReference type="Proteomes" id="UP000011083">
    <property type="component" value="Unassembled WGS sequence"/>
</dbReference>
<dbReference type="PANTHER" id="PTHR13318:SF190">
    <property type="entry name" value="PARTNER OF PAIRED, ISOFORM B"/>
    <property type="match status" value="1"/>
</dbReference>
<dbReference type="GO" id="GO:0031146">
    <property type="term" value="P:SCF-dependent proteasomal ubiquitin-dependent protein catabolic process"/>
    <property type="evidence" value="ECO:0007669"/>
    <property type="project" value="TreeGrafter"/>
</dbReference>
<feature type="compositionally biased region" description="Low complexity" evidence="1">
    <location>
        <begin position="204"/>
        <end position="214"/>
    </location>
</feature>
<protein>
    <submittedName>
        <fullName evidence="2">Leucine rich repeat domaincont</fullName>
    </submittedName>
</protein>
<sequence length="694" mass="75920">MKRRKGGSRTLNDSNVRKFLLHEGLQYINLNTFWLMPEPFHGLHCPHLLYLNLNGSLHVGDEGVTGIARASPMLQHLNVKGNRISDAALFELAEHCPRLEVLYVQCSAAKRARGRKGHRAQSAEPGSQPLADQITNEGIRAIAVGCPQLRSLSISRALHVTDDGLRRLKLNFDGEPPVLKLIQHLGLKCLPFFHLPRQSDADVDNNSTNTTNGDGDNEAEDGYFPSPDSAEPALFNPLPSLVSLRLASLPKLTDASLLAALLPFVDQLEALELSQLTKVTGPTLERLLDARRRVERTQHCATVWGQTQSDDADTDVSAGHRLRSLTIHHCQAAKSLNVELPTSLESLEISCIYWRGNAPWFADHLAAGCAYPRLRRIDCSMTYVNDAHLRAIARQCPHVTDLVLADCHDVRDAGLVALFPFATSSATGESSADMVSLYDYLSATHHSFPLRPALAAAPPPLSSSSSPELSAEAEALPAPQLRLLGLTLSKCSRITAPKICSPYLTRLDLNWSRVTSLANVRLPRLKTVDVTGCQQLDAESFFVFLAHSPRLRSLWAMAPSSLDHRPTLDRLTGAQSPSTIDTSSSSSHRRGRDRAKSPAPPSSSSSPSSPTSSSQRRSPIASLRVLNVSGMTELGSPHVESVIAHCRGLRTLHIGGCRRFTKALVDDLEQRHPHILFKGWDRISAKGRDDQSTV</sequence>
<feature type="compositionally biased region" description="Low complexity" evidence="1">
    <location>
        <begin position="576"/>
        <end position="586"/>
    </location>
</feature>
<dbReference type="SMART" id="SM00367">
    <property type="entry name" value="LRR_CC"/>
    <property type="match status" value="7"/>
</dbReference>
<keyword evidence="3" id="KW-1185">Reference proteome</keyword>
<proteinExistence type="predicted"/>
<dbReference type="EMBL" id="KB008103">
    <property type="protein sequence ID" value="ELR12984.1"/>
    <property type="molecule type" value="Genomic_DNA"/>
</dbReference>
<accession>L8GJH2</accession>
<dbReference type="GeneID" id="14913305"/>
<dbReference type="VEuPathDB" id="AmoebaDB:ACA1_096550"/>
<feature type="compositionally biased region" description="Low complexity" evidence="1">
    <location>
        <begin position="602"/>
        <end position="619"/>
    </location>
</feature>